<evidence type="ECO:0000313" key="12">
    <source>
        <dbReference type="Proteomes" id="UP001165069"/>
    </source>
</evidence>
<gene>
    <name evidence="11" type="ORF">GETHLI_31400</name>
</gene>
<dbReference type="InterPro" id="IPR036890">
    <property type="entry name" value="HATPase_C_sf"/>
</dbReference>
<keyword evidence="6 11" id="KW-0418">Kinase</keyword>
<comment type="caution">
    <text evidence="11">The sequence shown here is derived from an EMBL/GenBank/DDBJ whole genome shotgun (WGS) entry which is preliminary data.</text>
</comment>
<name>A0ABQ5QJZ9_9BACT</name>
<dbReference type="Gene3D" id="3.30.565.10">
    <property type="entry name" value="Histidine kinase-like ATPase, C-terminal domain"/>
    <property type="match status" value="1"/>
</dbReference>
<evidence type="ECO:0000256" key="4">
    <source>
        <dbReference type="ARBA" id="ARBA00022679"/>
    </source>
</evidence>
<proteinExistence type="predicted"/>
<keyword evidence="8" id="KW-0902">Two-component regulatory system</keyword>
<dbReference type="InterPro" id="IPR005467">
    <property type="entry name" value="His_kinase_dom"/>
</dbReference>
<evidence type="ECO:0000313" key="11">
    <source>
        <dbReference type="EMBL" id="GLH74638.1"/>
    </source>
</evidence>
<keyword evidence="4" id="KW-0808">Transferase</keyword>
<dbReference type="InterPro" id="IPR004358">
    <property type="entry name" value="Sig_transdc_His_kin-like_C"/>
</dbReference>
<dbReference type="Pfam" id="PF00512">
    <property type="entry name" value="HisKA"/>
    <property type="match status" value="1"/>
</dbReference>
<dbReference type="CDD" id="cd00075">
    <property type="entry name" value="HATPase"/>
    <property type="match status" value="1"/>
</dbReference>
<organism evidence="11 12">
    <name type="scientific">Geothrix limicola</name>
    <dbReference type="NCBI Taxonomy" id="2927978"/>
    <lineage>
        <taxon>Bacteria</taxon>
        <taxon>Pseudomonadati</taxon>
        <taxon>Acidobacteriota</taxon>
        <taxon>Holophagae</taxon>
        <taxon>Holophagales</taxon>
        <taxon>Holophagaceae</taxon>
        <taxon>Geothrix</taxon>
    </lineage>
</organism>
<dbReference type="Gene3D" id="1.10.287.130">
    <property type="match status" value="1"/>
</dbReference>
<evidence type="ECO:0000259" key="10">
    <source>
        <dbReference type="PROSITE" id="PS50109"/>
    </source>
</evidence>
<keyword evidence="5" id="KW-0547">Nucleotide-binding</keyword>
<dbReference type="SUPFAM" id="SSF47384">
    <property type="entry name" value="Homodimeric domain of signal transducing histidine kinase"/>
    <property type="match status" value="1"/>
</dbReference>
<dbReference type="Proteomes" id="UP001165069">
    <property type="component" value="Unassembled WGS sequence"/>
</dbReference>
<evidence type="ECO:0000256" key="7">
    <source>
        <dbReference type="ARBA" id="ARBA00022840"/>
    </source>
</evidence>
<dbReference type="SMART" id="SM00388">
    <property type="entry name" value="HisKA"/>
    <property type="match status" value="1"/>
</dbReference>
<dbReference type="CDD" id="cd00082">
    <property type="entry name" value="HisKA"/>
    <property type="match status" value="1"/>
</dbReference>
<dbReference type="InterPro" id="IPR003661">
    <property type="entry name" value="HisK_dim/P_dom"/>
</dbReference>
<evidence type="ECO:0000256" key="1">
    <source>
        <dbReference type="ARBA" id="ARBA00000085"/>
    </source>
</evidence>
<dbReference type="GO" id="GO:0016301">
    <property type="term" value="F:kinase activity"/>
    <property type="evidence" value="ECO:0007669"/>
    <property type="project" value="UniProtKB-KW"/>
</dbReference>
<comment type="catalytic activity">
    <reaction evidence="1">
        <text>ATP + protein L-histidine = ADP + protein N-phospho-L-histidine.</text>
        <dbReference type="EC" id="2.7.13.3"/>
    </reaction>
</comment>
<evidence type="ECO:0000256" key="5">
    <source>
        <dbReference type="ARBA" id="ARBA00022741"/>
    </source>
</evidence>
<accession>A0ABQ5QJZ9</accession>
<keyword evidence="12" id="KW-1185">Reference proteome</keyword>
<feature type="coiled-coil region" evidence="9">
    <location>
        <begin position="25"/>
        <end position="52"/>
    </location>
</feature>
<dbReference type="SUPFAM" id="SSF55874">
    <property type="entry name" value="ATPase domain of HSP90 chaperone/DNA topoisomerase II/histidine kinase"/>
    <property type="match status" value="1"/>
</dbReference>
<evidence type="ECO:0000256" key="2">
    <source>
        <dbReference type="ARBA" id="ARBA00012438"/>
    </source>
</evidence>
<keyword evidence="3" id="KW-0597">Phosphoprotein</keyword>
<dbReference type="PRINTS" id="PR00344">
    <property type="entry name" value="BCTRLSENSOR"/>
</dbReference>
<dbReference type="Pfam" id="PF02518">
    <property type="entry name" value="HATPase_c"/>
    <property type="match status" value="1"/>
</dbReference>
<dbReference type="SMART" id="SM00387">
    <property type="entry name" value="HATPase_c"/>
    <property type="match status" value="1"/>
</dbReference>
<protein>
    <recommendedName>
        <fullName evidence="2">histidine kinase</fullName>
        <ecNumber evidence="2">2.7.13.3</ecNumber>
    </recommendedName>
</protein>
<keyword evidence="9" id="KW-0175">Coiled coil</keyword>
<feature type="domain" description="Histidine kinase" evidence="10">
    <location>
        <begin position="151"/>
        <end position="360"/>
    </location>
</feature>
<reference evidence="11 12" key="1">
    <citation type="journal article" date="2023" name="Antonie Van Leeuwenhoek">
        <title>Mesoterricola silvestris gen. nov., sp. nov., Mesoterricola sediminis sp. nov., Geothrix oryzae sp. nov., Geothrix edaphica sp. nov., Geothrix rubra sp. nov., and Geothrix limicola sp. nov., six novel members of Acidobacteriota isolated from soils.</title>
        <authorList>
            <person name="Itoh H."/>
            <person name="Sugisawa Y."/>
            <person name="Mise K."/>
            <person name="Xu Z."/>
            <person name="Kuniyasu M."/>
            <person name="Ushijima N."/>
            <person name="Kawano K."/>
            <person name="Kobayashi E."/>
            <person name="Shiratori Y."/>
            <person name="Masuda Y."/>
            <person name="Senoo K."/>
        </authorList>
    </citation>
    <scope>NUCLEOTIDE SEQUENCE [LARGE SCALE GENOMIC DNA]</scope>
    <source>
        <strain evidence="11 12">Red804</strain>
    </source>
</reference>
<keyword evidence="7" id="KW-0067">ATP-binding</keyword>
<evidence type="ECO:0000256" key="3">
    <source>
        <dbReference type="ARBA" id="ARBA00022553"/>
    </source>
</evidence>
<dbReference type="InterPro" id="IPR003594">
    <property type="entry name" value="HATPase_dom"/>
</dbReference>
<sequence length="369" mass="40301">MSDAAQAHPDPRQLLEAFEAFTAASEHLQARYEALQAQLGQLQGELQTVIEAVPFAIWVLAEDGSLRFTNRPQGLEGRFLQDPAPWEIGSPGGQRRFQTPEGRELIFEEERRSAPHGGTIVTLRDVTEAVLRAQQATREDRLAAMGRMAAELAHEIRNPLGSLSLFSGMLVEDLAEQPGPLELARKMQEGVKRLNRVVGNTLAFSRDLQPKAGTVSLRHLWEEALRHATLAETVPWENLIPEQAAWRGDPDLLRQVAQNLLQNATRAMEDTEAPRMSLNAVEEQMDGQPCWHFTLSDNGCGIPAEALAKIFDPFFSTFGGGTGLGLAVCHRIIVAHGGLLFVESQVGRGTTVHLRLPAAAADPAPATGL</sequence>
<evidence type="ECO:0000256" key="6">
    <source>
        <dbReference type="ARBA" id="ARBA00022777"/>
    </source>
</evidence>
<evidence type="ECO:0000256" key="8">
    <source>
        <dbReference type="ARBA" id="ARBA00023012"/>
    </source>
</evidence>
<dbReference type="EMBL" id="BSDE01000007">
    <property type="protein sequence ID" value="GLH74638.1"/>
    <property type="molecule type" value="Genomic_DNA"/>
</dbReference>
<dbReference type="InterPro" id="IPR036097">
    <property type="entry name" value="HisK_dim/P_sf"/>
</dbReference>
<dbReference type="EC" id="2.7.13.3" evidence="2"/>
<dbReference type="PROSITE" id="PS50109">
    <property type="entry name" value="HIS_KIN"/>
    <property type="match status" value="1"/>
</dbReference>
<dbReference type="PANTHER" id="PTHR43065">
    <property type="entry name" value="SENSOR HISTIDINE KINASE"/>
    <property type="match status" value="1"/>
</dbReference>
<dbReference type="PANTHER" id="PTHR43065:SF10">
    <property type="entry name" value="PEROXIDE STRESS-ACTIVATED HISTIDINE KINASE MAK3"/>
    <property type="match status" value="1"/>
</dbReference>
<dbReference type="RefSeq" id="WP_285577130.1">
    <property type="nucleotide sequence ID" value="NZ_BSDE01000007.1"/>
</dbReference>
<evidence type="ECO:0000256" key="9">
    <source>
        <dbReference type="SAM" id="Coils"/>
    </source>
</evidence>